<dbReference type="PANTHER" id="PTHR43227">
    <property type="entry name" value="BLL4140 PROTEIN"/>
    <property type="match status" value="1"/>
</dbReference>
<dbReference type="PROSITE" id="PS50928">
    <property type="entry name" value="ABC_TM1"/>
    <property type="match status" value="1"/>
</dbReference>
<protein>
    <submittedName>
        <fullName evidence="10">ABC transporter permease subunit</fullName>
    </submittedName>
    <submittedName>
        <fullName evidence="9">sn-glycerol-3-phosphate transport system permease protein ugpA</fullName>
    </submittedName>
</protein>
<dbReference type="InterPro" id="IPR035906">
    <property type="entry name" value="MetI-like_sf"/>
</dbReference>
<dbReference type="SUPFAM" id="SSF161098">
    <property type="entry name" value="MetI-like"/>
    <property type="match status" value="1"/>
</dbReference>
<dbReference type="GO" id="GO:0055085">
    <property type="term" value="P:transmembrane transport"/>
    <property type="evidence" value="ECO:0007669"/>
    <property type="project" value="InterPro"/>
</dbReference>
<evidence type="ECO:0000256" key="2">
    <source>
        <dbReference type="ARBA" id="ARBA00022448"/>
    </source>
</evidence>
<evidence type="ECO:0000256" key="5">
    <source>
        <dbReference type="ARBA" id="ARBA00022989"/>
    </source>
</evidence>
<evidence type="ECO:0000313" key="11">
    <source>
        <dbReference type="Proteomes" id="UP000095706"/>
    </source>
</evidence>
<keyword evidence="2 7" id="KW-0813">Transport</keyword>
<accession>A0A174AGK5</accession>
<sequence length="307" mass="34153">MPKSKKKYASKNTLALLFIALPGITYLIINNYIPIVGTFIAFKKFSYAKGIWGSPWCGLNNFKFLFLTDDAWVITRNTLLYNLAFIVIGTVVSVIFAILLHELGELLRGKFFQSVLLFPHLLSWVVTAYLVYALLGSTTGFVNNTILNALGKKGVDWYTAKTAWPFILVIVYLWKNAGYNAIVYMAGIAGIDKEIYEAAKIDGASKLKQITAITLPLLRPTIIIMTLMAIGRVFYSDFGLFYQVPMNAGTLFSTTQTIDTYVYRGLMEQGNVGMSSAAGVYQSLVGFALVMIANFIVRKKDPENALF</sequence>
<dbReference type="AlphaFoldDB" id="A0A174AGK5"/>
<dbReference type="EMBL" id="CYYV01000004">
    <property type="protein sequence ID" value="CUN87507.1"/>
    <property type="molecule type" value="Genomic_DNA"/>
</dbReference>
<evidence type="ECO:0000313" key="10">
    <source>
        <dbReference type="EMBL" id="MCG4766000.1"/>
    </source>
</evidence>
<dbReference type="InterPro" id="IPR050809">
    <property type="entry name" value="UgpAE/MalFG_permease"/>
</dbReference>
<name>A0A174AGK5_9FIRM</name>
<evidence type="ECO:0000256" key="1">
    <source>
        <dbReference type="ARBA" id="ARBA00004651"/>
    </source>
</evidence>
<evidence type="ECO:0000259" key="8">
    <source>
        <dbReference type="PROSITE" id="PS50928"/>
    </source>
</evidence>
<keyword evidence="3" id="KW-1003">Cell membrane</keyword>
<reference evidence="9 11" key="1">
    <citation type="submission" date="2015-09" db="EMBL/GenBank/DDBJ databases">
        <authorList>
            <consortium name="Pathogen Informatics"/>
        </authorList>
    </citation>
    <scope>NUCLEOTIDE SEQUENCE [LARGE SCALE GENOMIC DNA]</scope>
    <source>
        <strain evidence="9 11">2789STDY5608849</strain>
    </source>
</reference>
<dbReference type="RefSeq" id="WP_055226567.1">
    <property type="nucleotide sequence ID" value="NZ_CABJFB010000012.1"/>
</dbReference>
<evidence type="ECO:0000313" key="9">
    <source>
        <dbReference type="EMBL" id="CUN87507.1"/>
    </source>
</evidence>
<organism evidence="9 11">
    <name type="scientific">Fusicatenibacter saccharivorans</name>
    <dbReference type="NCBI Taxonomy" id="1150298"/>
    <lineage>
        <taxon>Bacteria</taxon>
        <taxon>Bacillati</taxon>
        <taxon>Bacillota</taxon>
        <taxon>Clostridia</taxon>
        <taxon>Lachnospirales</taxon>
        <taxon>Lachnospiraceae</taxon>
        <taxon>Fusicatenibacter</taxon>
    </lineage>
</organism>
<evidence type="ECO:0000256" key="7">
    <source>
        <dbReference type="RuleBase" id="RU363032"/>
    </source>
</evidence>
<feature type="transmembrane region" description="Helical" evidence="7">
    <location>
        <begin position="79"/>
        <end position="99"/>
    </location>
</feature>
<dbReference type="GO" id="GO:0005886">
    <property type="term" value="C:plasma membrane"/>
    <property type="evidence" value="ECO:0007669"/>
    <property type="project" value="UniProtKB-SubCell"/>
</dbReference>
<dbReference type="PANTHER" id="PTHR43227:SF11">
    <property type="entry name" value="BLL4140 PROTEIN"/>
    <property type="match status" value="1"/>
</dbReference>
<comment type="similarity">
    <text evidence="7">Belongs to the binding-protein-dependent transport system permease family.</text>
</comment>
<proteinExistence type="inferred from homology"/>
<dbReference type="Pfam" id="PF00528">
    <property type="entry name" value="BPD_transp_1"/>
    <property type="match status" value="1"/>
</dbReference>
<feature type="transmembrane region" description="Helical" evidence="7">
    <location>
        <begin position="111"/>
        <end position="135"/>
    </location>
</feature>
<comment type="subcellular location">
    <subcellularLocation>
        <location evidence="1 7">Cell membrane</location>
        <topology evidence="1 7">Multi-pass membrane protein</topology>
    </subcellularLocation>
</comment>
<reference evidence="10" key="2">
    <citation type="submission" date="2022-01" db="EMBL/GenBank/DDBJ databases">
        <title>Collection of gut derived symbiotic bacterial strains cultured from healthy donors.</title>
        <authorList>
            <person name="Lin H."/>
            <person name="Kohout C."/>
            <person name="Waligurski E."/>
            <person name="Pamer E.G."/>
        </authorList>
    </citation>
    <scope>NUCLEOTIDE SEQUENCE</scope>
    <source>
        <strain evidence="10">DFI.5.49</strain>
    </source>
</reference>
<keyword evidence="4 7" id="KW-0812">Transmembrane</keyword>
<keyword evidence="6 7" id="KW-0472">Membrane</keyword>
<evidence type="ECO:0000256" key="6">
    <source>
        <dbReference type="ARBA" id="ARBA00023136"/>
    </source>
</evidence>
<evidence type="ECO:0000256" key="3">
    <source>
        <dbReference type="ARBA" id="ARBA00022475"/>
    </source>
</evidence>
<gene>
    <name evidence="9" type="primary">ugpA_2</name>
    <name evidence="9" type="ORF">ERS852406_00819</name>
    <name evidence="10" type="ORF">L0N21_10850</name>
</gene>
<keyword evidence="5 7" id="KW-1133">Transmembrane helix</keyword>
<dbReference type="InterPro" id="IPR000515">
    <property type="entry name" value="MetI-like"/>
</dbReference>
<evidence type="ECO:0000256" key="4">
    <source>
        <dbReference type="ARBA" id="ARBA00022692"/>
    </source>
</evidence>
<dbReference type="CDD" id="cd06261">
    <property type="entry name" value="TM_PBP2"/>
    <property type="match status" value="1"/>
</dbReference>
<feature type="transmembrane region" description="Helical" evidence="7">
    <location>
        <begin position="12"/>
        <end position="29"/>
    </location>
</feature>
<dbReference type="Proteomes" id="UP001199915">
    <property type="component" value="Unassembled WGS sequence"/>
</dbReference>
<feature type="transmembrane region" description="Helical" evidence="7">
    <location>
        <begin position="217"/>
        <end position="235"/>
    </location>
</feature>
<feature type="domain" description="ABC transmembrane type-1" evidence="8">
    <location>
        <begin position="75"/>
        <end position="293"/>
    </location>
</feature>
<dbReference type="EMBL" id="JAKNFS010000014">
    <property type="protein sequence ID" value="MCG4766000.1"/>
    <property type="molecule type" value="Genomic_DNA"/>
</dbReference>
<dbReference type="Gene3D" id="1.10.3720.10">
    <property type="entry name" value="MetI-like"/>
    <property type="match status" value="1"/>
</dbReference>
<feature type="transmembrane region" description="Helical" evidence="7">
    <location>
        <begin position="279"/>
        <end position="297"/>
    </location>
</feature>
<dbReference type="Proteomes" id="UP000095706">
    <property type="component" value="Unassembled WGS sequence"/>
</dbReference>